<proteinExistence type="predicted"/>
<dbReference type="AlphaFoldDB" id="A0A8X6LYK7"/>
<keyword evidence="2" id="KW-1185">Reference proteome</keyword>
<dbReference type="EMBL" id="BMAO01018708">
    <property type="protein sequence ID" value="GFR25447.1"/>
    <property type="molecule type" value="Genomic_DNA"/>
</dbReference>
<organism evidence="1 2">
    <name type="scientific">Trichonephila clavata</name>
    <name type="common">Joro spider</name>
    <name type="synonym">Nephila clavata</name>
    <dbReference type="NCBI Taxonomy" id="2740835"/>
    <lineage>
        <taxon>Eukaryota</taxon>
        <taxon>Metazoa</taxon>
        <taxon>Ecdysozoa</taxon>
        <taxon>Arthropoda</taxon>
        <taxon>Chelicerata</taxon>
        <taxon>Arachnida</taxon>
        <taxon>Araneae</taxon>
        <taxon>Araneomorphae</taxon>
        <taxon>Entelegynae</taxon>
        <taxon>Araneoidea</taxon>
        <taxon>Nephilidae</taxon>
        <taxon>Trichonephila</taxon>
    </lineage>
</organism>
<protein>
    <submittedName>
        <fullName evidence="1">Uncharacterized protein</fullName>
    </submittedName>
</protein>
<comment type="caution">
    <text evidence="1">The sequence shown here is derived from an EMBL/GenBank/DDBJ whole genome shotgun (WGS) entry which is preliminary data.</text>
</comment>
<accession>A0A8X6LYK7</accession>
<name>A0A8X6LYK7_TRICU</name>
<dbReference type="Proteomes" id="UP000887116">
    <property type="component" value="Unassembled WGS sequence"/>
</dbReference>
<dbReference type="OrthoDB" id="10390964at2759"/>
<gene>
    <name evidence="1" type="ORF">TNCT_447351</name>
</gene>
<reference evidence="1" key="1">
    <citation type="submission" date="2020-07" db="EMBL/GenBank/DDBJ databases">
        <title>Multicomponent nature underlies the extraordinary mechanical properties of spider dragline silk.</title>
        <authorList>
            <person name="Kono N."/>
            <person name="Nakamura H."/>
            <person name="Mori M."/>
            <person name="Yoshida Y."/>
            <person name="Ohtoshi R."/>
            <person name="Malay A.D."/>
            <person name="Moran D.A.P."/>
            <person name="Tomita M."/>
            <person name="Numata K."/>
            <person name="Arakawa K."/>
        </authorList>
    </citation>
    <scope>NUCLEOTIDE SEQUENCE</scope>
</reference>
<sequence>MGNPLLSSCLTDGLIRWSTSVTRQLALLHSYKYERTLKQLRESTNASFMESSQIGRRFFTTFSSPSSSFSLPLLSENNISPDISWGVLEEIRPGGISPEETLCFLFFI</sequence>
<evidence type="ECO:0000313" key="1">
    <source>
        <dbReference type="EMBL" id="GFR25447.1"/>
    </source>
</evidence>
<evidence type="ECO:0000313" key="2">
    <source>
        <dbReference type="Proteomes" id="UP000887116"/>
    </source>
</evidence>